<evidence type="ECO:0000259" key="1">
    <source>
        <dbReference type="Pfam" id="PF12937"/>
    </source>
</evidence>
<dbReference type="SUPFAM" id="SSF81383">
    <property type="entry name" value="F-box domain"/>
    <property type="match status" value="1"/>
</dbReference>
<dbReference type="Proteomes" id="UP001355207">
    <property type="component" value="Chromosome 2"/>
</dbReference>
<dbReference type="InterPro" id="IPR001810">
    <property type="entry name" value="F-box_dom"/>
</dbReference>
<feature type="domain" description="F-box" evidence="1">
    <location>
        <begin position="37"/>
        <end position="81"/>
    </location>
</feature>
<sequence length="389" mass="44738">MSFCCYTAPLKSNVQSPSNITTASSNPKKIAFSPTPRLPNEVLQRIISYVSAIHHPTLAACCRVSKDLNSMAEPLLWRWFTLTPPPLEIDDSEQNNDESFLTTSIWTKETLKMVQILDLKTHPEEWCDPYQERSLVLPNLRTLRLTIESISYVGYEARFHYSILTPRNLEDELSCHFAKYSSMPKTVVSRQGPSIGIDSDHILPAIWKYVETMIFVVPPAYSVSLERRLSLNLSASLPKLKRICIVYNPTGISAQSPAATCGRHIEDQQIITKLIIYNPNCKFTIINSGFTNIRFPSRYRPTIQEAQDSYAETFDKALADHLEELQNNSRSNAENHLKYLNAASFLTLDEFIEREDWYDWFQVAELDQWKRIVDEVDSHIKNRKKQNVE</sequence>
<dbReference type="AlphaFoldDB" id="A0AAX4JNC9"/>
<evidence type="ECO:0000313" key="3">
    <source>
        <dbReference type="Proteomes" id="UP001355207"/>
    </source>
</evidence>
<proteinExistence type="predicted"/>
<organism evidence="2 3">
    <name type="scientific">Kwoniella dendrophila CBS 6074</name>
    <dbReference type="NCBI Taxonomy" id="1295534"/>
    <lineage>
        <taxon>Eukaryota</taxon>
        <taxon>Fungi</taxon>
        <taxon>Dikarya</taxon>
        <taxon>Basidiomycota</taxon>
        <taxon>Agaricomycotina</taxon>
        <taxon>Tremellomycetes</taxon>
        <taxon>Tremellales</taxon>
        <taxon>Cryptococcaceae</taxon>
        <taxon>Kwoniella</taxon>
    </lineage>
</organism>
<dbReference type="Gene3D" id="1.20.1280.50">
    <property type="match status" value="1"/>
</dbReference>
<dbReference type="InterPro" id="IPR036047">
    <property type="entry name" value="F-box-like_dom_sf"/>
</dbReference>
<evidence type="ECO:0000313" key="2">
    <source>
        <dbReference type="EMBL" id="WWC86917.1"/>
    </source>
</evidence>
<name>A0AAX4JNC9_9TREE</name>
<dbReference type="RefSeq" id="XP_066073680.1">
    <property type="nucleotide sequence ID" value="XM_066217583.1"/>
</dbReference>
<dbReference type="EMBL" id="CP144099">
    <property type="protein sequence ID" value="WWC86917.1"/>
    <property type="molecule type" value="Genomic_DNA"/>
</dbReference>
<gene>
    <name evidence="2" type="ORF">L201_001796</name>
</gene>
<dbReference type="Pfam" id="PF12937">
    <property type="entry name" value="F-box-like"/>
    <property type="match status" value="1"/>
</dbReference>
<dbReference type="GeneID" id="91092468"/>
<accession>A0AAX4JNC9</accession>
<reference evidence="2 3" key="1">
    <citation type="submission" date="2024-01" db="EMBL/GenBank/DDBJ databases">
        <title>Comparative genomics of Cryptococcus and Kwoniella reveals pathogenesis evolution and contrasting modes of karyotype evolution via chromosome fusion or intercentromeric recombination.</title>
        <authorList>
            <person name="Coelho M.A."/>
            <person name="David-Palma M."/>
            <person name="Shea T."/>
            <person name="Bowers K."/>
            <person name="McGinley-Smith S."/>
            <person name="Mohammad A.W."/>
            <person name="Gnirke A."/>
            <person name="Yurkov A.M."/>
            <person name="Nowrousian M."/>
            <person name="Sun S."/>
            <person name="Cuomo C.A."/>
            <person name="Heitman J."/>
        </authorList>
    </citation>
    <scope>NUCLEOTIDE SEQUENCE [LARGE SCALE GENOMIC DNA]</scope>
    <source>
        <strain evidence="2 3">CBS 6074</strain>
    </source>
</reference>
<keyword evidence="3" id="KW-1185">Reference proteome</keyword>
<protein>
    <recommendedName>
        <fullName evidence="1">F-box domain-containing protein</fullName>
    </recommendedName>
</protein>